<dbReference type="Gene3D" id="1.20.1110.10">
    <property type="entry name" value="Calcium-transporting ATPase, transmembrane domain"/>
    <property type="match status" value="1"/>
</dbReference>
<keyword evidence="3" id="KW-1278">Translocase</keyword>
<gene>
    <name evidence="9" type="ORF">NS220_16380</name>
</gene>
<organism evidence="9 10">
    <name type="scientific">Microbacterium testaceum</name>
    <name type="common">Aureobacterium testaceum</name>
    <name type="synonym">Brevibacterium testaceum</name>
    <dbReference type="NCBI Taxonomy" id="2033"/>
    <lineage>
        <taxon>Bacteria</taxon>
        <taxon>Bacillati</taxon>
        <taxon>Actinomycetota</taxon>
        <taxon>Actinomycetes</taxon>
        <taxon>Micrococcales</taxon>
        <taxon>Microbacteriaceae</taxon>
        <taxon>Microbacterium</taxon>
    </lineage>
</organism>
<dbReference type="InterPro" id="IPR023214">
    <property type="entry name" value="HAD_sf"/>
</dbReference>
<comment type="caution">
    <text evidence="9">The sequence shown here is derived from an EMBL/GenBank/DDBJ whole genome shotgun (WGS) entry which is preliminary data.</text>
</comment>
<keyword evidence="4 7" id="KW-1133">Transmembrane helix</keyword>
<dbReference type="InterPro" id="IPR036412">
    <property type="entry name" value="HAD-like_sf"/>
</dbReference>
<evidence type="ECO:0000256" key="2">
    <source>
        <dbReference type="ARBA" id="ARBA00022692"/>
    </source>
</evidence>
<dbReference type="SFLD" id="SFLDG00002">
    <property type="entry name" value="C1.7:_P-type_atpase_like"/>
    <property type="match status" value="1"/>
</dbReference>
<evidence type="ECO:0000313" key="10">
    <source>
        <dbReference type="Proteomes" id="UP000075025"/>
    </source>
</evidence>
<dbReference type="InterPro" id="IPR001757">
    <property type="entry name" value="P_typ_ATPase"/>
</dbReference>
<feature type="domain" description="P-type ATPase A" evidence="8">
    <location>
        <begin position="104"/>
        <end position="202"/>
    </location>
</feature>
<dbReference type="GO" id="GO:0016887">
    <property type="term" value="F:ATP hydrolysis activity"/>
    <property type="evidence" value="ECO:0007669"/>
    <property type="project" value="InterPro"/>
</dbReference>
<dbReference type="GO" id="GO:0005886">
    <property type="term" value="C:plasma membrane"/>
    <property type="evidence" value="ECO:0007669"/>
    <property type="project" value="UniProtKB-SubCell"/>
</dbReference>
<feature type="transmembrane region" description="Helical" evidence="7">
    <location>
        <begin position="625"/>
        <end position="644"/>
    </location>
</feature>
<dbReference type="SUPFAM" id="SSF81653">
    <property type="entry name" value="Calcium ATPase, transduction domain A"/>
    <property type="match status" value="1"/>
</dbReference>
<dbReference type="SUPFAM" id="SSF81665">
    <property type="entry name" value="Calcium ATPase, transmembrane domain M"/>
    <property type="match status" value="1"/>
</dbReference>
<comment type="subcellular location">
    <subcellularLocation>
        <location evidence="1">Cell membrane</location>
        <topology evidence="1">Multi-pass membrane protein</topology>
    </subcellularLocation>
</comment>
<dbReference type="AlphaFoldDB" id="A0A147ETE3"/>
<feature type="transmembrane region" description="Helical" evidence="7">
    <location>
        <begin position="681"/>
        <end position="699"/>
    </location>
</feature>
<evidence type="ECO:0000313" key="9">
    <source>
        <dbReference type="EMBL" id="KTR88302.1"/>
    </source>
</evidence>
<dbReference type="InterPro" id="IPR059000">
    <property type="entry name" value="ATPase_P-type_domA"/>
</dbReference>
<dbReference type="RefSeq" id="WP_058625071.1">
    <property type="nucleotide sequence ID" value="NZ_LDRT01000141.1"/>
</dbReference>
<evidence type="ECO:0000256" key="5">
    <source>
        <dbReference type="ARBA" id="ARBA00023136"/>
    </source>
</evidence>
<dbReference type="SFLD" id="SFLDF00027">
    <property type="entry name" value="p-type_atpase"/>
    <property type="match status" value="1"/>
</dbReference>
<dbReference type="SUPFAM" id="SSF81660">
    <property type="entry name" value="Metal cation-transporting ATPase, ATP-binding domain N"/>
    <property type="match status" value="1"/>
</dbReference>
<dbReference type="GO" id="GO:0005524">
    <property type="term" value="F:ATP binding"/>
    <property type="evidence" value="ECO:0007669"/>
    <property type="project" value="InterPro"/>
</dbReference>
<dbReference type="SFLD" id="SFLDS00003">
    <property type="entry name" value="Haloacid_Dehalogenase"/>
    <property type="match status" value="1"/>
</dbReference>
<evidence type="ECO:0000256" key="1">
    <source>
        <dbReference type="ARBA" id="ARBA00004651"/>
    </source>
</evidence>
<feature type="transmembrane region" description="Helical" evidence="7">
    <location>
        <begin position="50"/>
        <end position="68"/>
    </location>
</feature>
<proteinExistence type="predicted"/>
<dbReference type="InterPro" id="IPR008250">
    <property type="entry name" value="ATPase_P-typ_transduc_dom_A_sf"/>
</dbReference>
<dbReference type="PRINTS" id="PR00119">
    <property type="entry name" value="CATATPASE"/>
</dbReference>
<feature type="transmembrane region" description="Helical" evidence="7">
    <location>
        <begin position="650"/>
        <end position="669"/>
    </location>
</feature>
<dbReference type="PATRIC" id="fig|2033.6.peg.839"/>
<evidence type="ECO:0000256" key="3">
    <source>
        <dbReference type="ARBA" id="ARBA00022967"/>
    </source>
</evidence>
<evidence type="ECO:0000256" key="7">
    <source>
        <dbReference type="SAM" id="Phobius"/>
    </source>
</evidence>
<dbReference type="Gene3D" id="3.40.1110.10">
    <property type="entry name" value="Calcium-transporting ATPase, cytoplasmic domain N"/>
    <property type="match status" value="1"/>
</dbReference>
<dbReference type="InterPro" id="IPR023299">
    <property type="entry name" value="ATPase_P-typ_cyto_dom_N"/>
</dbReference>
<name>A0A147ETE3_MICTE</name>
<evidence type="ECO:0000259" key="8">
    <source>
        <dbReference type="Pfam" id="PF00122"/>
    </source>
</evidence>
<dbReference type="PRINTS" id="PR00120">
    <property type="entry name" value="HATPASE"/>
</dbReference>
<evidence type="ECO:0000256" key="4">
    <source>
        <dbReference type="ARBA" id="ARBA00022989"/>
    </source>
</evidence>
<dbReference type="PANTHER" id="PTHR42861">
    <property type="entry name" value="CALCIUM-TRANSPORTING ATPASE"/>
    <property type="match status" value="1"/>
</dbReference>
<sequence length="830" mass="87909">MDQAIADSTDADDARGLTAAAVAERVASGQTNSYAADTSRSAWNIVRANVFTLFNGIVAACFLVLLLLGRWQDALFGIAALSNAVIGCVQEFRAKAALDRLALLNAPRARVRRDGVDVEIAPGDVVRDDLLVLRAGDQVPADATVVESRGLQIDESMLTGESDAVDKRRGDDALSGSIVVGGEGTARATRVGAESYANTFASEAKKFQLVSSELRTSIDRVLKWVGWGIGPVGLLVLNAQMMVAGGWSQAFQQGTWSQAVVNTIASLTAMIPLGLVLMTSIAFAVGAARLAGKKVLVNELPAVEGLARVDVICLDKTGTLTAGEIRFDDALTLTDRTGWRETLGWYGAADDANATARCLREPFPVDTPLVPVQRIPFSSARKWSAVSFAERAEGTWILGAPEMVFGDQAADPATALGAAVTRLASSGRRTLVLAHAATVLDDDDVASERFRGDPVPVAVLTFIEAVRPDAAGALAFFRDQGVGVRVISGDNPRTVAAIAREVGLDVDEGYDARRLPDDDGELGRIMEEHTVFGRVTPDQKKRIVTALQARGHVVAMTGDGVNDALAIKTADIGIAMNSGAAATKAVARLVLLDGRFSHLPSVVAEGRQVIANIERVSMLFLTKTVYATGLAVLFGVLVMEFPFLPRQLSITDGLTIGIPAFFLALLPNTQRYVPGFLKRSLSFAVPAGIVIAVSLTVYTRLAMDLGLSVEQLRTGATIILAIVAIWVLTVLSRPITRVKVLVVGAMFIALTAIFTIPVLGEFFQLQDPGEDGAWLVTAVVVIAVAAIEAVRFAHRRFVRRLLARGPVGRGDAATPQMSGEAGASTGGRLK</sequence>
<protein>
    <submittedName>
        <fullName evidence="9">ATPase</fullName>
    </submittedName>
</protein>
<keyword evidence="5 7" id="KW-0472">Membrane</keyword>
<dbReference type="OrthoDB" id="9814270at2"/>
<evidence type="ECO:0000256" key="6">
    <source>
        <dbReference type="SAM" id="MobiDB-lite"/>
    </source>
</evidence>
<dbReference type="InterPro" id="IPR044492">
    <property type="entry name" value="P_typ_ATPase_HD_dom"/>
</dbReference>
<reference evidence="9 10" key="1">
    <citation type="journal article" date="2016" name="Front. Microbiol.">
        <title>Genomic Resource of Rice Seed Associated Bacteria.</title>
        <authorList>
            <person name="Midha S."/>
            <person name="Bansal K."/>
            <person name="Sharma S."/>
            <person name="Kumar N."/>
            <person name="Patil P.P."/>
            <person name="Chaudhry V."/>
            <person name="Patil P.B."/>
        </authorList>
    </citation>
    <scope>NUCLEOTIDE SEQUENCE [LARGE SCALE GENOMIC DNA]</scope>
    <source>
        <strain evidence="9 10">NS220</strain>
    </source>
</reference>
<dbReference type="Gene3D" id="2.70.150.10">
    <property type="entry name" value="Calcium-transporting ATPase, cytoplasmic transduction domain A"/>
    <property type="match status" value="1"/>
</dbReference>
<feature type="transmembrane region" description="Helical" evidence="7">
    <location>
        <begin position="772"/>
        <end position="790"/>
    </location>
</feature>
<dbReference type="Pfam" id="PF00122">
    <property type="entry name" value="E1-E2_ATPase"/>
    <property type="match status" value="1"/>
</dbReference>
<dbReference type="PROSITE" id="PS00154">
    <property type="entry name" value="ATPASE_E1_E2"/>
    <property type="match status" value="1"/>
</dbReference>
<dbReference type="InterPro" id="IPR018303">
    <property type="entry name" value="ATPase_P-typ_P_site"/>
</dbReference>
<dbReference type="Proteomes" id="UP000075025">
    <property type="component" value="Unassembled WGS sequence"/>
</dbReference>
<dbReference type="NCBIfam" id="TIGR01494">
    <property type="entry name" value="ATPase_P-type"/>
    <property type="match status" value="1"/>
</dbReference>
<dbReference type="InterPro" id="IPR023298">
    <property type="entry name" value="ATPase_P-typ_TM_dom_sf"/>
</dbReference>
<feature type="transmembrane region" description="Helical" evidence="7">
    <location>
        <begin position="264"/>
        <end position="285"/>
    </location>
</feature>
<feature type="region of interest" description="Disordered" evidence="6">
    <location>
        <begin position="808"/>
        <end position="830"/>
    </location>
</feature>
<accession>A0A147ETE3</accession>
<dbReference type="SUPFAM" id="SSF56784">
    <property type="entry name" value="HAD-like"/>
    <property type="match status" value="1"/>
</dbReference>
<dbReference type="Gene3D" id="3.40.50.1000">
    <property type="entry name" value="HAD superfamily/HAD-like"/>
    <property type="match status" value="1"/>
</dbReference>
<feature type="transmembrane region" description="Helical" evidence="7">
    <location>
        <begin position="711"/>
        <end position="731"/>
    </location>
</feature>
<dbReference type="Pfam" id="PF00702">
    <property type="entry name" value="Hydrolase"/>
    <property type="match status" value="1"/>
</dbReference>
<keyword evidence="2 7" id="KW-0812">Transmembrane</keyword>
<feature type="transmembrane region" description="Helical" evidence="7">
    <location>
        <begin position="224"/>
        <end position="244"/>
    </location>
</feature>
<feature type="transmembrane region" description="Helical" evidence="7">
    <location>
        <begin position="738"/>
        <end position="760"/>
    </location>
</feature>
<dbReference type="EMBL" id="LDRT01000141">
    <property type="protein sequence ID" value="KTR88302.1"/>
    <property type="molecule type" value="Genomic_DNA"/>
</dbReference>